<gene>
    <name evidence="1" type="ORF">HNQ72_001291</name>
</gene>
<sequence>MRIAARPDASEVCISKNRNATYGYLFLPTHQNRYIETVGVPHDRKGALKHPAKLATIFHINGVGIYGLPRTHLLSAFTNRTAFRRASLFFRLEIRH</sequence>
<comment type="caution">
    <text evidence="1">The sequence shown here is derived from an EMBL/GenBank/DDBJ whole genome shotgun (WGS) entry which is preliminary data.</text>
</comment>
<evidence type="ECO:0000313" key="2">
    <source>
        <dbReference type="Proteomes" id="UP000547879"/>
    </source>
</evidence>
<reference evidence="1 2" key="1">
    <citation type="submission" date="2020-08" db="EMBL/GenBank/DDBJ databases">
        <title>Genomic Encyclopedia of Type Strains, Phase IV (KMG-IV): sequencing the most valuable type-strain genomes for metagenomic binning, comparative biology and taxonomic classification.</title>
        <authorList>
            <person name="Goeker M."/>
        </authorList>
    </citation>
    <scope>NUCLEOTIDE SEQUENCE [LARGE SCALE GENOMIC DNA]</scope>
    <source>
        <strain evidence="1 2">DSM 100734</strain>
    </source>
</reference>
<organism evidence="1 2">
    <name type="scientific">Rhizobium wenxiniae</name>
    <dbReference type="NCBI Taxonomy" id="1737357"/>
    <lineage>
        <taxon>Bacteria</taxon>
        <taxon>Pseudomonadati</taxon>
        <taxon>Pseudomonadota</taxon>
        <taxon>Alphaproteobacteria</taxon>
        <taxon>Hyphomicrobiales</taxon>
        <taxon>Rhizobiaceae</taxon>
        <taxon>Rhizobium/Agrobacterium group</taxon>
        <taxon>Rhizobium</taxon>
    </lineage>
</organism>
<protein>
    <submittedName>
        <fullName evidence="1">Uncharacterized protein</fullName>
    </submittedName>
</protein>
<dbReference type="Proteomes" id="UP000547879">
    <property type="component" value="Unassembled WGS sequence"/>
</dbReference>
<keyword evidence="2" id="KW-1185">Reference proteome</keyword>
<evidence type="ECO:0000313" key="1">
    <source>
        <dbReference type="EMBL" id="MBB6161494.1"/>
    </source>
</evidence>
<dbReference type="RefSeq" id="WP_183990615.1">
    <property type="nucleotide sequence ID" value="NZ_BMHW01000001.1"/>
</dbReference>
<proteinExistence type="predicted"/>
<dbReference type="EMBL" id="JACHEG010000001">
    <property type="protein sequence ID" value="MBB6161494.1"/>
    <property type="molecule type" value="Genomic_DNA"/>
</dbReference>
<accession>A0A7W9Y3U4</accession>
<dbReference type="AlphaFoldDB" id="A0A7W9Y3U4"/>
<name>A0A7W9Y3U4_9HYPH</name>